<comment type="caution">
    <text evidence="2">The sequence shown here is derived from an EMBL/GenBank/DDBJ whole genome shotgun (WGS) entry which is preliminary data.</text>
</comment>
<protein>
    <recommendedName>
        <fullName evidence="4">Shufflon system plasmid conjugative transfer pilus tip adhesin PilV</fullName>
    </recommendedName>
</protein>
<keyword evidence="1" id="KW-0472">Membrane</keyword>
<gene>
    <name evidence="2" type="ORF">IAD20_02100</name>
</gene>
<evidence type="ECO:0008006" key="4">
    <source>
        <dbReference type="Google" id="ProtNLM"/>
    </source>
</evidence>
<reference evidence="2" key="1">
    <citation type="submission" date="2020-10" db="EMBL/GenBank/DDBJ databases">
        <authorList>
            <person name="Gilroy R."/>
        </authorList>
    </citation>
    <scope>NUCLEOTIDE SEQUENCE</scope>
    <source>
        <strain evidence="2">ChiW3-316</strain>
    </source>
</reference>
<dbReference type="AlphaFoldDB" id="A0A9D1M3D1"/>
<dbReference type="EMBL" id="DVNC01000020">
    <property type="protein sequence ID" value="HIU52854.1"/>
    <property type="molecule type" value="Genomic_DNA"/>
</dbReference>
<organism evidence="2 3">
    <name type="scientific">Candidatus Scatocola faecipullorum</name>
    <dbReference type="NCBI Taxonomy" id="2840917"/>
    <lineage>
        <taxon>Bacteria</taxon>
        <taxon>Pseudomonadati</taxon>
        <taxon>Pseudomonadota</taxon>
        <taxon>Alphaproteobacteria</taxon>
        <taxon>Rhodospirillales</taxon>
        <taxon>Rhodospirillaceae</taxon>
        <taxon>Rhodospirillaceae incertae sedis</taxon>
        <taxon>Candidatus Scatocola</taxon>
    </lineage>
</organism>
<dbReference type="Proteomes" id="UP000824107">
    <property type="component" value="Unassembled WGS sequence"/>
</dbReference>
<evidence type="ECO:0000256" key="1">
    <source>
        <dbReference type="SAM" id="Phobius"/>
    </source>
</evidence>
<feature type="transmembrane region" description="Helical" evidence="1">
    <location>
        <begin position="12"/>
        <end position="34"/>
    </location>
</feature>
<accession>A0A9D1M3D1</accession>
<evidence type="ECO:0000313" key="2">
    <source>
        <dbReference type="EMBL" id="HIU52854.1"/>
    </source>
</evidence>
<name>A0A9D1M3D1_9PROT</name>
<sequence length="1017" mass="109805">MQKQLKSKLNELGSLMIEAMAMLALISMVTPILYKKSAERTTELQDINAASEVRALIKSLDDYVSDHYDDIIQGKKVQQNCNTAEVNYSDMIATSGQSTQKKTININHFCEYLPYGFLDKSKNAQDSKTFSKNYQVVLKKVDGGDGRKRVVTAFLITEPSDGGTFPKLRASRIASMIGSNGGYINVANNVASAMGTQGIWSVDNLNTDLGIAANKVKDGAIIASSVQGIAAQGGVDNENVLYRKWRSNRELNTMETTLLMGANAAQGQNIINVNQMIIEAGRPGNFETGTSEADHALYVKKGGATIKGGIKAADALFTVDTAGKTTAVEFVAGNFDAKQDLLKLGDAFTATNSGLTVKYNGGTWGDETGVTDAPVNINANTKITGNLHVTGNEYVGGNLRVKGTIDADKLHARTQLTVGGTPSAPTNAVVTETSSVFKQPDFRIGGTNKNDARLFTNATESVLRGGTGGLLLDSSQNVTMQSAAAGGITVTAGSGHLNMSSTGQVNITSGTPDASPISLNDQMMKLMRSTNKIESIINSYRIATSAGGDTQAFINPGGKQLLTKNMKLQVQDPKGGDILVVDPLTQDKGAATMKGKLTVTNTDATKLFQVTPNNQTEDVSTVNVSNDYLRVNQLKDGTKVLTVDTTAALKADTEANKGPVYVRKGVMELATNTGTTARDLSEHQGYVKADRFVDNKGLDTSALSKPTDLGVSFVQQGAAGAYDYYQVNPAYTSVMHDIKLTTRGGARLSDILPDFINKGIYIVDNTYKADAVGDSWAKRDANGYHTGGFNPLTAFSDCGTTHSCEVSPWAGFVPAPQCPPGYMKVITLTPATFSMAQAGIPGPITTKKPDLIIDYNVRDPNEYVEGDTGTHYYNKSSYVTTAPTPLYFQKNTWLRSMVIPYLTGSNSSTFRGWSTAMGFIYPYTYYKKYIDLLGLTVDTSGGANKTVIWNLFPVYNQTLEGYATVYCYFNRKESVWNETLVDKDYDQLNNWRAVYSKGNTNYNKRLNDPTLGYTDPW</sequence>
<proteinExistence type="predicted"/>
<evidence type="ECO:0000313" key="3">
    <source>
        <dbReference type="Proteomes" id="UP000824107"/>
    </source>
</evidence>
<keyword evidence="1" id="KW-1133">Transmembrane helix</keyword>
<reference evidence="2" key="2">
    <citation type="journal article" date="2021" name="PeerJ">
        <title>Extensive microbial diversity within the chicken gut microbiome revealed by metagenomics and culture.</title>
        <authorList>
            <person name="Gilroy R."/>
            <person name="Ravi A."/>
            <person name="Getino M."/>
            <person name="Pursley I."/>
            <person name="Horton D.L."/>
            <person name="Alikhan N.F."/>
            <person name="Baker D."/>
            <person name="Gharbi K."/>
            <person name="Hall N."/>
            <person name="Watson M."/>
            <person name="Adriaenssens E.M."/>
            <person name="Foster-Nyarko E."/>
            <person name="Jarju S."/>
            <person name="Secka A."/>
            <person name="Antonio M."/>
            <person name="Oren A."/>
            <person name="Chaudhuri R.R."/>
            <person name="La Ragione R."/>
            <person name="Hildebrand F."/>
            <person name="Pallen M.J."/>
        </authorList>
    </citation>
    <scope>NUCLEOTIDE SEQUENCE</scope>
    <source>
        <strain evidence="2">ChiW3-316</strain>
    </source>
</reference>
<keyword evidence="1" id="KW-0812">Transmembrane</keyword>